<reference evidence="3" key="1">
    <citation type="submission" date="2014-03" db="EMBL/GenBank/DDBJ databases">
        <authorList>
            <person name="Aksoy S."/>
            <person name="Warren W."/>
            <person name="Wilson R.K."/>
        </authorList>
    </citation>
    <scope>NUCLEOTIDE SEQUENCE [LARGE SCALE GENOMIC DNA]</scope>
    <source>
        <strain evidence="3">IAEA</strain>
    </source>
</reference>
<evidence type="ECO:0000256" key="1">
    <source>
        <dbReference type="SAM" id="Phobius"/>
    </source>
</evidence>
<keyword evidence="1" id="KW-0472">Membrane</keyword>
<feature type="transmembrane region" description="Helical" evidence="1">
    <location>
        <begin position="47"/>
        <end position="66"/>
    </location>
</feature>
<dbReference type="Proteomes" id="UP000091820">
    <property type="component" value="Unassembled WGS sequence"/>
</dbReference>
<accession>A0A1A9WA44</accession>
<feature type="transmembrane region" description="Helical" evidence="1">
    <location>
        <begin position="72"/>
        <end position="97"/>
    </location>
</feature>
<keyword evidence="1" id="KW-0812">Transmembrane</keyword>
<dbReference type="VEuPathDB" id="VectorBase:GBRI011898"/>
<name>A0A1A9WA44_9MUSC</name>
<proteinExistence type="predicted"/>
<dbReference type="EnsemblMetazoa" id="GBRI011898-RA">
    <property type="protein sequence ID" value="GBRI011898-PA"/>
    <property type="gene ID" value="GBRI011898"/>
</dbReference>
<keyword evidence="3" id="KW-1185">Reference proteome</keyword>
<feature type="transmembrane region" description="Helical" evidence="1">
    <location>
        <begin position="134"/>
        <end position="155"/>
    </location>
</feature>
<evidence type="ECO:0000313" key="2">
    <source>
        <dbReference type="EnsemblMetazoa" id="GBRI011898-PA"/>
    </source>
</evidence>
<sequence>MVKIKDLQIQSEVSENPLITIHLKSMLLYGFIVSMEQKHKRFSLRRGAVFTISFVISCGLIFMKISRGFESLAAGATSCATAFLYLSTSITIVNAFFQRARVVKMCTFLHEDINKLMALADEREKKMFAETIKYLRYVTVILWTPSVFAGFIAYADCFYRTIFLPETVFNMPQVLSGEAEPILLFQLFPFGEIYDNFFVGYLGACYALFLGITTIPCWHTFITCLMNYIVIKFQIINKRLKEMDVSSDTVHTFIVN</sequence>
<evidence type="ECO:0000313" key="3">
    <source>
        <dbReference type="Proteomes" id="UP000091820"/>
    </source>
</evidence>
<dbReference type="AlphaFoldDB" id="A0A1A9WA44"/>
<dbReference type="STRING" id="37001.A0A1A9WA44"/>
<organism evidence="2 3">
    <name type="scientific">Glossina brevipalpis</name>
    <dbReference type="NCBI Taxonomy" id="37001"/>
    <lineage>
        <taxon>Eukaryota</taxon>
        <taxon>Metazoa</taxon>
        <taxon>Ecdysozoa</taxon>
        <taxon>Arthropoda</taxon>
        <taxon>Hexapoda</taxon>
        <taxon>Insecta</taxon>
        <taxon>Pterygota</taxon>
        <taxon>Neoptera</taxon>
        <taxon>Endopterygota</taxon>
        <taxon>Diptera</taxon>
        <taxon>Brachycera</taxon>
        <taxon>Muscomorpha</taxon>
        <taxon>Hippoboscoidea</taxon>
        <taxon>Glossinidae</taxon>
        <taxon>Glossina</taxon>
    </lineage>
</organism>
<reference evidence="2" key="2">
    <citation type="submission" date="2020-05" db="UniProtKB">
        <authorList>
            <consortium name="EnsemblMetazoa"/>
        </authorList>
    </citation>
    <scope>IDENTIFICATION</scope>
    <source>
        <strain evidence="2">IAEA</strain>
    </source>
</reference>
<feature type="transmembrane region" description="Helical" evidence="1">
    <location>
        <begin position="198"/>
        <end position="231"/>
    </location>
</feature>
<keyword evidence="1" id="KW-1133">Transmembrane helix</keyword>
<evidence type="ECO:0008006" key="4">
    <source>
        <dbReference type="Google" id="ProtNLM"/>
    </source>
</evidence>
<protein>
    <recommendedName>
        <fullName evidence="4">Odorant receptor</fullName>
    </recommendedName>
</protein>